<proteinExistence type="predicted"/>
<evidence type="ECO:0000313" key="2">
    <source>
        <dbReference type="Proteomes" id="UP001187471"/>
    </source>
</evidence>
<accession>A0AA88QSM6</accession>
<dbReference type="AlphaFoldDB" id="A0AA88QSM6"/>
<sequence>MVHLSQAESQRRGRLQATVAIAISGTTLQESLQKHKSRAKDLNMEEGSSTTRPLLLKNDNYNYWKNQMRNLLRQNTNVWYVVENGPIIPMKDGPYGTKVPKGILEMDTYEAHLFSMDDRAKNIISCSLDINEYNRVSACETTREMWRLLEVTHEGTNQYEAFKMKENESINEMYSRFTLIINGLKLLGKTYPEKDIVRKFLRSLPKRWEAKLTAIQEAKDLNVLKLEELRDGKIRRSQTTQSHQRNNGDWNARENPDACYKYDRTGHIKKYCLQLKNESTSSSDRDTKEKKFKDGHSDEVTISENFDYDKLDLAFLELSENHEKLKLKNAALKKKALSLINIVEELVSEKEWMKNGVLYHRKCFFKN</sequence>
<keyword evidence="2" id="KW-1185">Reference proteome</keyword>
<dbReference type="PANTHER" id="PTHR34676:SF8">
    <property type="entry name" value="TRANSMEMBRANE PROTEIN"/>
    <property type="match status" value="1"/>
</dbReference>
<evidence type="ECO:0008006" key="3">
    <source>
        <dbReference type="Google" id="ProtNLM"/>
    </source>
</evidence>
<dbReference type="EMBL" id="JAVXUO010002337">
    <property type="protein sequence ID" value="KAK2974082.1"/>
    <property type="molecule type" value="Genomic_DNA"/>
</dbReference>
<organism evidence="1 2">
    <name type="scientific">Escallonia rubra</name>
    <dbReference type="NCBI Taxonomy" id="112253"/>
    <lineage>
        <taxon>Eukaryota</taxon>
        <taxon>Viridiplantae</taxon>
        <taxon>Streptophyta</taxon>
        <taxon>Embryophyta</taxon>
        <taxon>Tracheophyta</taxon>
        <taxon>Spermatophyta</taxon>
        <taxon>Magnoliopsida</taxon>
        <taxon>eudicotyledons</taxon>
        <taxon>Gunneridae</taxon>
        <taxon>Pentapetalae</taxon>
        <taxon>asterids</taxon>
        <taxon>campanulids</taxon>
        <taxon>Escalloniales</taxon>
        <taxon>Escalloniaceae</taxon>
        <taxon>Escallonia</taxon>
    </lineage>
</organism>
<comment type="caution">
    <text evidence="1">The sequence shown here is derived from an EMBL/GenBank/DDBJ whole genome shotgun (WGS) entry which is preliminary data.</text>
</comment>
<dbReference type="Pfam" id="PF14223">
    <property type="entry name" value="Retrotran_gag_2"/>
    <property type="match status" value="1"/>
</dbReference>
<protein>
    <recommendedName>
        <fullName evidence="3">DUF4219 domain-containing protein</fullName>
    </recommendedName>
</protein>
<name>A0AA88QSM6_9ASTE</name>
<reference evidence="1" key="1">
    <citation type="submission" date="2022-12" db="EMBL/GenBank/DDBJ databases">
        <title>Draft genome assemblies for two species of Escallonia (Escalloniales).</title>
        <authorList>
            <person name="Chanderbali A."/>
            <person name="Dervinis C."/>
            <person name="Anghel I."/>
            <person name="Soltis D."/>
            <person name="Soltis P."/>
            <person name="Zapata F."/>
        </authorList>
    </citation>
    <scope>NUCLEOTIDE SEQUENCE</scope>
    <source>
        <strain evidence="1">UCBG92.1500</strain>
        <tissue evidence="1">Leaf</tissue>
    </source>
</reference>
<evidence type="ECO:0000313" key="1">
    <source>
        <dbReference type="EMBL" id="KAK2974082.1"/>
    </source>
</evidence>
<dbReference type="PANTHER" id="PTHR34676">
    <property type="entry name" value="DUF4219 DOMAIN-CONTAINING PROTEIN-RELATED"/>
    <property type="match status" value="1"/>
</dbReference>
<dbReference type="Proteomes" id="UP001187471">
    <property type="component" value="Unassembled WGS sequence"/>
</dbReference>
<gene>
    <name evidence="1" type="ORF">RJ640_013843</name>
</gene>